<accession>A0ABU1MXG9</accession>
<evidence type="ECO:0000313" key="3">
    <source>
        <dbReference type="Proteomes" id="UP001262754"/>
    </source>
</evidence>
<keyword evidence="3" id="KW-1185">Reference proteome</keyword>
<dbReference type="RefSeq" id="WP_056760715.1">
    <property type="nucleotide sequence ID" value="NZ_BMLD01000004.1"/>
</dbReference>
<reference evidence="2 3" key="1">
    <citation type="submission" date="2023-07" db="EMBL/GenBank/DDBJ databases">
        <title>Sorghum-associated microbial communities from plants grown in Nebraska, USA.</title>
        <authorList>
            <person name="Schachtman D."/>
        </authorList>
    </citation>
    <scope>NUCLEOTIDE SEQUENCE [LARGE SCALE GENOMIC DNA]</scope>
    <source>
        <strain evidence="2 3">DS2154</strain>
    </source>
</reference>
<comment type="caution">
    <text evidence="2">The sequence shown here is derived from an EMBL/GenBank/DDBJ whole genome shotgun (WGS) entry which is preliminary data.</text>
</comment>
<dbReference type="InterPro" id="IPR007047">
    <property type="entry name" value="Flp_Fap"/>
</dbReference>
<keyword evidence="1" id="KW-0472">Membrane</keyword>
<organism evidence="2 3">
    <name type="scientific">Caulobacter rhizosphaerae</name>
    <dbReference type="NCBI Taxonomy" id="2010972"/>
    <lineage>
        <taxon>Bacteria</taxon>
        <taxon>Pseudomonadati</taxon>
        <taxon>Pseudomonadota</taxon>
        <taxon>Alphaproteobacteria</taxon>
        <taxon>Caulobacterales</taxon>
        <taxon>Caulobacteraceae</taxon>
        <taxon>Caulobacter</taxon>
    </lineage>
</organism>
<keyword evidence="1" id="KW-1133">Transmembrane helix</keyword>
<evidence type="ECO:0000313" key="2">
    <source>
        <dbReference type="EMBL" id="MDR6530550.1"/>
    </source>
</evidence>
<gene>
    <name evidence="2" type="ORF">J2800_001286</name>
</gene>
<dbReference type="Proteomes" id="UP001262754">
    <property type="component" value="Unassembled WGS sequence"/>
</dbReference>
<sequence>MSKFVTRFLKDESGATAIEYGLIVALIAVVIVAAVTTLGTNLKNRLTSAATAIG</sequence>
<feature type="transmembrane region" description="Helical" evidence="1">
    <location>
        <begin position="20"/>
        <end position="38"/>
    </location>
</feature>
<keyword evidence="1" id="KW-0812">Transmembrane</keyword>
<proteinExistence type="predicted"/>
<evidence type="ECO:0000256" key="1">
    <source>
        <dbReference type="SAM" id="Phobius"/>
    </source>
</evidence>
<dbReference type="Pfam" id="PF04964">
    <property type="entry name" value="Flp_Fap"/>
    <property type="match status" value="1"/>
</dbReference>
<protein>
    <submittedName>
        <fullName evidence="2">Pilus assembly protein Flp/PilA</fullName>
    </submittedName>
</protein>
<name>A0ABU1MXG9_9CAUL</name>
<dbReference type="EMBL" id="JAVDRL010000003">
    <property type="protein sequence ID" value="MDR6530550.1"/>
    <property type="molecule type" value="Genomic_DNA"/>
</dbReference>